<protein>
    <submittedName>
        <fullName evidence="1">Uncharacterized protein</fullName>
    </submittedName>
</protein>
<sequence length="85" mass="9892">MFMLHQTVTIDIIVVVVILEFILVLITSHNWRHASLASKGPNKILVLLPFSWKKQWDIFSIHLLQIRQFVAIGTYLNNKKMVLAH</sequence>
<accession>A0ACB9AB33</accession>
<reference evidence="2" key="1">
    <citation type="journal article" date="2022" name="Mol. Ecol. Resour.">
        <title>The genomes of chicory, endive, great burdock and yacon provide insights into Asteraceae palaeo-polyploidization history and plant inulin production.</title>
        <authorList>
            <person name="Fan W."/>
            <person name="Wang S."/>
            <person name="Wang H."/>
            <person name="Wang A."/>
            <person name="Jiang F."/>
            <person name="Liu H."/>
            <person name="Zhao H."/>
            <person name="Xu D."/>
            <person name="Zhang Y."/>
        </authorList>
    </citation>
    <scope>NUCLEOTIDE SEQUENCE [LARGE SCALE GENOMIC DNA]</scope>
    <source>
        <strain evidence="2">cv. Niubang</strain>
    </source>
</reference>
<keyword evidence="2" id="KW-1185">Reference proteome</keyword>
<organism evidence="1 2">
    <name type="scientific">Arctium lappa</name>
    <name type="common">Greater burdock</name>
    <name type="synonym">Lappa major</name>
    <dbReference type="NCBI Taxonomy" id="4217"/>
    <lineage>
        <taxon>Eukaryota</taxon>
        <taxon>Viridiplantae</taxon>
        <taxon>Streptophyta</taxon>
        <taxon>Embryophyta</taxon>
        <taxon>Tracheophyta</taxon>
        <taxon>Spermatophyta</taxon>
        <taxon>Magnoliopsida</taxon>
        <taxon>eudicotyledons</taxon>
        <taxon>Gunneridae</taxon>
        <taxon>Pentapetalae</taxon>
        <taxon>asterids</taxon>
        <taxon>campanulids</taxon>
        <taxon>Asterales</taxon>
        <taxon>Asteraceae</taxon>
        <taxon>Carduoideae</taxon>
        <taxon>Cardueae</taxon>
        <taxon>Arctiinae</taxon>
        <taxon>Arctium</taxon>
    </lineage>
</organism>
<name>A0ACB9AB33_ARCLA</name>
<gene>
    <name evidence="1" type="ORF">L6452_24798</name>
</gene>
<dbReference type="Proteomes" id="UP001055879">
    <property type="component" value="Linkage Group LG08"/>
</dbReference>
<dbReference type="EMBL" id="CM042054">
    <property type="protein sequence ID" value="KAI3706815.1"/>
    <property type="molecule type" value="Genomic_DNA"/>
</dbReference>
<proteinExistence type="predicted"/>
<evidence type="ECO:0000313" key="1">
    <source>
        <dbReference type="EMBL" id="KAI3706815.1"/>
    </source>
</evidence>
<evidence type="ECO:0000313" key="2">
    <source>
        <dbReference type="Proteomes" id="UP001055879"/>
    </source>
</evidence>
<reference evidence="1 2" key="2">
    <citation type="journal article" date="2022" name="Mol. Ecol. Resour.">
        <title>The genomes of chicory, endive, great burdock and yacon provide insights into Asteraceae paleo-polyploidization history and plant inulin production.</title>
        <authorList>
            <person name="Fan W."/>
            <person name="Wang S."/>
            <person name="Wang H."/>
            <person name="Wang A."/>
            <person name="Jiang F."/>
            <person name="Liu H."/>
            <person name="Zhao H."/>
            <person name="Xu D."/>
            <person name="Zhang Y."/>
        </authorList>
    </citation>
    <scope>NUCLEOTIDE SEQUENCE [LARGE SCALE GENOMIC DNA]</scope>
    <source>
        <strain evidence="2">cv. Niubang</strain>
    </source>
</reference>
<comment type="caution">
    <text evidence="1">The sequence shown here is derived from an EMBL/GenBank/DDBJ whole genome shotgun (WGS) entry which is preliminary data.</text>
</comment>